<dbReference type="PANTHER" id="PTHR43434">
    <property type="entry name" value="PHOSPHOGLYCOLATE PHOSPHATASE"/>
    <property type="match status" value="1"/>
</dbReference>
<dbReference type="RefSeq" id="WP_244387555.1">
    <property type="nucleotide sequence ID" value="NZ_AP025564.1"/>
</dbReference>
<accession>A0ABN6M9T0</accession>
<evidence type="ECO:0000313" key="2">
    <source>
        <dbReference type="Proteomes" id="UP001320544"/>
    </source>
</evidence>
<dbReference type="SFLD" id="SFLDS00003">
    <property type="entry name" value="Haloacid_Dehalogenase"/>
    <property type="match status" value="1"/>
</dbReference>
<gene>
    <name evidence="1" type="ORF">CE91St30_01030</name>
</gene>
<reference evidence="1 2" key="1">
    <citation type="submission" date="2022-01" db="EMBL/GenBank/DDBJ databases">
        <title>Novel bile acid biosynthetic pathways are enriched in the microbiome of centenarians.</title>
        <authorList>
            <person name="Sato Y."/>
            <person name="Atarashi K."/>
            <person name="Plichta R.D."/>
            <person name="Arai Y."/>
            <person name="Sasajima S."/>
            <person name="Kearney M.S."/>
            <person name="Suda W."/>
            <person name="Takeshita K."/>
            <person name="Sasaki T."/>
            <person name="Okamoto S."/>
            <person name="Skelly N.A."/>
            <person name="Okamura Y."/>
            <person name="Vlamakis H."/>
            <person name="Li Y."/>
            <person name="Tanoue T."/>
            <person name="Takei H."/>
            <person name="Nittono H."/>
            <person name="Narushima S."/>
            <person name="Irie J."/>
            <person name="Itoh H."/>
            <person name="Moriya K."/>
            <person name="Sugiura Y."/>
            <person name="Suematsu M."/>
            <person name="Moritoki N."/>
            <person name="Shibata S."/>
            <person name="Littman R.D."/>
            <person name="Fischbach A.M."/>
            <person name="Uwamino Y."/>
            <person name="Inoue T."/>
            <person name="Honda A."/>
            <person name="Hattori M."/>
            <person name="Murai T."/>
            <person name="Xavier J.R."/>
            <person name="Hirose N."/>
            <person name="Honda K."/>
        </authorList>
    </citation>
    <scope>NUCLEOTIDE SEQUENCE [LARGE SCALE GENOMIC DNA]</scope>
    <source>
        <strain evidence="1 2">CE91-St30</strain>
    </source>
</reference>
<dbReference type="SUPFAM" id="SSF56784">
    <property type="entry name" value="HAD-like"/>
    <property type="match status" value="1"/>
</dbReference>
<dbReference type="SFLD" id="SFLDG01129">
    <property type="entry name" value="C1.5:_HAD__Beta-PGM__Phosphata"/>
    <property type="match status" value="1"/>
</dbReference>
<dbReference type="PANTHER" id="PTHR43434:SF20">
    <property type="entry name" value="5'-NUCLEOTIDASE"/>
    <property type="match status" value="1"/>
</dbReference>
<organism evidence="1 2">
    <name type="scientific">Raoultibacter timonensis</name>
    <dbReference type="NCBI Taxonomy" id="1907662"/>
    <lineage>
        <taxon>Bacteria</taxon>
        <taxon>Bacillati</taxon>
        <taxon>Actinomycetota</taxon>
        <taxon>Coriobacteriia</taxon>
        <taxon>Eggerthellales</taxon>
        <taxon>Eggerthellaceae</taxon>
        <taxon>Raoultibacter</taxon>
    </lineage>
</organism>
<dbReference type="Proteomes" id="UP001320544">
    <property type="component" value="Chromosome"/>
</dbReference>
<protein>
    <submittedName>
        <fullName evidence="1">Phosphoglycolate phosphatase</fullName>
    </submittedName>
</protein>
<dbReference type="Gene3D" id="3.40.50.1000">
    <property type="entry name" value="HAD superfamily/HAD-like"/>
    <property type="match status" value="1"/>
</dbReference>
<dbReference type="Pfam" id="PF13419">
    <property type="entry name" value="HAD_2"/>
    <property type="match status" value="1"/>
</dbReference>
<dbReference type="Gene3D" id="1.10.150.240">
    <property type="entry name" value="Putative phosphatase, domain 2"/>
    <property type="match status" value="1"/>
</dbReference>
<dbReference type="InterPro" id="IPR050155">
    <property type="entry name" value="HAD-like_hydrolase_sf"/>
</dbReference>
<proteinExistence type="predicted"/>
<dbReference type="EMBL" id="AP025564">
    <property type="protein sequence ID" value="BDE94770.1"/>
    <property type="molecule type" value="Genomic_DNA"/>
</dbReference>
<dbReference type="InterPro" id="IPR036412">
    <property type="entry name" value="HAD-like_sf"/>
</dbReference>
<evidence type="ECO:0000313" key="1">
    <source>
        <dbReference type="EMBL" id="BDE94770.1"/>
    </source>
</evidence>
<dbReference type="InterPro" id="IPR023214">
    <property type="entry name" value="HAD_sf"/>
</dbReference>
<dbReference type="InterPro" id="IPR023198">
    <property type="entry name" value="PGP-like_dom2"/>
</dbReference>
<sequence length="216" mass="23758">MKYEYVLLDLDGTLTDPEEGITKSIRYALASFGIEECDRSKLRSFIGPPLKSSFQDFYGMSDENADLAIARYRERFADKGLYENTVYPGVEKLLASLKEAGISVALATSKPTVYALRILEHFDLDGYFDFALGSELDGTRTAKADVVAGVVAHFAETDRAKFVMVGDRSHDMVGARSNGIDSIGVLYGYGSREELVESKATYIAESIDGLSRLLCN</sequence>
<keyword evidence="2" id="KW-1185">Reference proteome</keyword>
<name>A0ABN6M9T0_9ACTN</name>
<dbReference type="SFLD" id="SFLDG01135">
    <property type="entry name" value="C1.5.6:_HAD__Beta-PGM__Phospha"/>
    <property type="match status" value="1"/>
</dbReference>
<dbReference type="InterPro" id="IPR041492">
    <property type="entry name" value="HAD_2"/>
</dbReference>